<name>A0A5B7D6M2_PORTR</name>
<dbReference type="Proteomes" id="UP000324222">
    <property type="component" value="Unassembled WGS sequence"/>
</dbReference>
<dbReference type="EMBL" id="VSRR010000548">
    <property type="protein sequence ID" value="MPC16913.1"/>
    <property type="molecule type" value="Genomic_DNA"/>
</dbReference>
<keyword evidence="2" id="KW-1185">Reference proteome</keyword>
<evidence type="ECO:0000313" key="2">
    <source>
        <dbReference type="Proteomes" id="UP000324222"/>
    </source>
</evidence>
<evidence type="ECO:0000313" key="1">
    <source>
        <dbReference type="EMBL" id="MPC16913.1"/>
    </source>
</evidence>
<comment type="caution">
    <text evidence="1">The sequence shown here is derived from an EMBL/GenBank/DDBJ whole genome shotgun (WGS) entry which is preliminary data.</text>
</comment>
<gene>
    <name evidence="1" type="ORF">E2C01_009751</name>
</gene>
<reference evidence="1 2" key="1">
    <citation type="submission" date="2019-05" db="EMBL/GenBank/DDBJ databases">
        <title>Another draft genome of Portunus trituberculatus and its Hox gene families provides insights of decapod evolution.</title>
        <authorList>
            <person name="Jeong J.-H."/>
            <person name="Song I."/>
            <person name="Kim S."/>
            <person name="Choi T."/>
            <person name="Kim D."/>
            <person name="Ryu S."/>
            <person name="Kim W."/>
        </authorList>
    </citation>
    <scope>NUCLEOTIDE SEQUENCE [LARGE SCALE GENOMIC DNA]</scope>
    <source>
        <tissue evidence="1">Muscle</tissue>
    </source>
</reference>
<protein>
    <submittedName>
        <fullName evidence="1">Uncharacterized protein</fullName>
    </submittedName>
</protein>
<dbReference type="OrthoDB" id="6262482at2759"/>
<sequence>MLSMIERLPTKDQQTLYRDYVFGLDRLTIFVENQRRLDTLSPEDHKKCASITRLNNALFRNKVIRHRDLRDTAHPVRQTGGRIASAGLGLLHIAHRPCPHPLSQSPSQLLVSVVVEVDAVSVIELVLIQVPFRSRKLTLPFFASHSIFSFRTSLQSMRINYRKGKIRGLRVSQTNRSQEWTIRSNP</sequence>
<accession>A0A5B7D6M2</accession>
<dbReference type="AlphaFoldDB" id="A0A5B7D6M2"/>
<proteinExistence type="predicted"/>
<organism evidence="1 2">
    <name type="scientific">Portunus trituberculatus</name>
    <name type="common">Swimming crab</name>
    <name type="synonym">Neptunus trituberculatus</name>
    <dbReference type="NCBI Taxonomy" id="210409"/>
    <lineage>
        <taxon>Eukaryota</taxon>
        <taxon>Metazoa</taxon>
        <taxon>Ecdysozoa</taxon>
        <taxon>Arthropoda</taxon>
        <taxon>Crustacea</taxon>
        <taxon>Multicrustacea</taxon>
        <taxon>Malacostraca</taxon>
        <taxon>Eumalacostraca</taxon>
        <taxon>Eucarida</taxon>
        <taxon>Decapoda</taxon>
        <taxon>Pleocyemata</taxon>
        <taxon>Brachyura</taxon>
        <taxon>Eubrachyura</taxon>
        <taxon>Portunoidea</taxon>
        <taxon>Portunidae</taxon>
        <taxon>Portuninae</taxon>
        <taxon>Portunus</taxon>
    </lineage>
</organism>